<dbReference type="InterPro" id="IPR042208">
    <property type="entry name" value="D-ser_dehydrat-like_sf"/>
</dbReference>
<evidence type="ECO:0000256" key="1">
    <source>
        <dbReference type="ARBA" id="ARBA00005323"/>
    </source>
</evidence>
<organism evidence="4 5">
    <name type="scientific">Paenibacillus agricola</name>
    <dbReference type="NCBI Taxonomy" id="2716264"/>
    <lineage>
        <taxon>Bacteria</taxon>
        <taxon>Bacillati</taxon>
        <taxon>Bacillota</taxon>
        <taxon>Bacilli</taxon>
        <taxon>Bacillales</taxon>
        <taxon>Paenibacillaceae</taxon>
        <taxon>Paenibacillus</taxon>
    </lineage>
</organism>
<reference evidence="4" key="1">
    <citation type="submission" date="2020-03" db="EMBL/GenBank/DDBJ databases">
        <title>Draft sequencing of Paenibacilllus sp. S3N08.</title>
        <authorList>
            <person name="Kim D.-U."/>
        </authorList>
    </citation>
    <scope>NUCLEOTIDE SEQUENCE</scope>
    <source>
        <strain evidence="4">S3N08</strain>
    </source>
</reference>
<dbReference type="SUPFAM" id="SSF51419">
    <property type="entry name" value="PLP-binding barrel"/>
    <property type="match status" value="1"/>
</dbReference>
<evidence type="ECO:0000313" key="5">
    <source>
        <dbReference type="Proteomes" id="UP001165962"/>
    </source>
</evidence>
<sequence length="366" mass="39540">MTLRPVSHETPAVVVDWDIMMSNIRLTAERARNCGVKLRPHTKTHKSIRIAREQILCGAQGITVAKLGEAEVMAEGGIDDILIAFPIVGKAKLERLGKLLQKARVIVSTDNYDVARGISELGESLKRRIPLYVDINSGLNRCGGEPGEESGETVVQIASLPGVELIGLMTHAGHVYGCLSDNECRSIAVREAESLLSTQDWLKRNRGIEVTEISVGSTPTSKFVGELPGVTEMRPGAYVFGDVSQIVTGTINVENCALRVHAMVVSTPRPGTAIIDAGSKTLSSDINGQRRGYGLLPAYPDVIVERLSEEHGILSLPEGTTFRVGDVVEIIPNHCCTLVNLHDRLLEARGGSIHSYITVDARGKII</sequence>
<evidence type="ECO:0000313" key="4">
    <source>
        <dbReference type="EMBL" id="NHN32777.1"/>
    </source>
</evidence>
<dbReference type="InterPro" id="IPR026956">
    <property type="entry name" value="D-ser_dehydrat-like_dom"/>
</dbReference>
<dbReference type="RefSeq" id="WP_166153075.1">
    <property type="nucleotide sequence ID" value="NZ_JAAOIW010000009.1"/>
</dbReference>
<dbReference type="Gene3D" id="3.20.20.10">
    <property type="entry name" value="Alanine racemase"/>
    <property type="match status" value="1"/>
</dbReference>
<dbReference type="InterPro" id="IPR051466">
    <property type="entry name" value="D-amino_acid_metab_enzyme"/>
</dbReference>
<dbReference type="Pfam" id="PF01168">
    <property type="entry name" value="Ala_racemase_N"/>
    <property type="match status" value="1"/>
</dbReference>
<dbReference type="EMBL" id="JAAOIW010000009">
    <property type="protein sequence ID" value="NHN32777.1"/>
    <property type="molecule type" value="Genomic_DNA"/>
</dbReference>
<dbReference type="InterPro" id="IPR029066">
    <property type="entry name" value="PLP-binding_barrel"/>
</dbReference>
<gene>
    <name evidence="4" type="ORF">G9U52_23435</name>
</gene>
<protein>
    <submittedName>
        <fullName evidence="4">Amino acid processing protein</fullName>
    </submittedName>
</protein>
<dbReference type="Pfam" id="PF14031">
    <property type="entry name" value="D-ser_dehydrat"/>
    <property type="match status" value="1"/>
</dbReference>
<comment type="similarity">
    <text evidence="1">Belongs to the DSD1 family.</text>
</comment>
<dbReference type="PANTHER" id="PTHR28004">
    <property type="entry name" value="ZGC:162816-RELATED"/>
    <property type="match status" value="1"/>
</dbReference>
<keyword evidence="5" id="KW-1185">Reference proteome</keyword>
<keyword evidence="2" id="KW-0456">Lyase</keyword>
<dbReference type="PANTHER" id="PTHR28004:SF2">
    <property type="entry name" value="D-SERINE DEHYDRATASE"/>
    <property type="match status" value="1"/>
</dbReference>
<dbReference type="Gene3D" id="2.40.37.20">
    <property type="entry name" value="D-serine dehydratase-like domain"/>
    <property type="match status" value="1"/>
</dbReference>
<dbReference type="InterPro" id="IPR001608">
    <property type="entry name" value="Ala_racemase_N"/>
</dbReference>
<accession>A0ABX0J9G1</accession>
<evidence type="ECO:0000259" key="3">
    <source>
        <dbReference type="SMART" id="SM01119"/>
    </source>
</evidence>
<feature type="domain" description="D-serine dehydratase-like" evidence="3">
    <location>
        <begin position="257"/>
        <end position="349"/>
    </location>
</feature>
<name>A0ABX0J9G1_9BACL</name>
<proteinExistence type="inferred from homology"/>
<dbReference type="SMART" id="SM01119">
    <property type="entry name" value="D-ser_dehydrat"/>
    <property type="match status" value="1"/>
</dbReference>
<comment type="caution">
    <text evidence="4">The sequence shown here is derived from an EMBL/GenBank/DDBJ whole genome shotgun (WGS) entry which is preliminary data.</text>
</comment>
<dbReference type="Proteomes" id="UP001165962">
    <property type="component" value="Unassembled WGS sequence"/>
</dbReference>
<evidence type="ECO:0000256" key="2">
    <source>
        <dbReference type="ARBA" id="ARBA00023239"/>
    </source>
</evidence>